<dbReference type="Pfam" id="PF25109">
    <property type="entry name" value="HAD_PNKP"/>
    <property type="match status" value="1"/>
</dbReference>
<evidence type="ECO:0000313" key="2">
    <source>
        <dbReference type="EMBL" id="CAB4825902.1"/>
    </source>
</evidence>
<sequence length="165" mass="19240">MSRIELMGNWYFRVPDITPSKAVIFDIDGVLSDAVGRQHFLEHGRRDWNSFFEACGADPVIEEIERLLELLESSLQVILLTGRPLRVRPQTLAWLERYGLRWDVLIMRDWGDYNYVTDFKREVVDELRGAGFDIRLALEDDPQNHAMYVAEGIPCVYIHSGYYDN</sequence>
<organism evidence="2">
    <name type="scientific">freshwater metagenome</name>
    <dbReference type="NCBI Taxonomy" id="449393"/>
    <lineage>
        <taxon>unclassified sequences</taxon>
        <taxon>metagenomes</taxon>
        <taxon>ecological metagenomes</taxon>
    </lineage>
</organism>
<dbReference type="EMBL" id="CAFBLT010000001">
    <property type="protein sequence ID" value="CAB4877940.1"/>
    <property type="molecule type" value="Genomic_DNA"/>
</dbReference>
<dbReference type="Gene3D" id="3.40.50.1000">
    <property type="entry name" value="HAD superfamily/HAD-like"/>
    <property type="match status" value="1"/>
</dbReference>
<gene>
    <name evidence="2" type="ORF">UFOPK3164_00754</name>
    <name evidence="3" type="ORF">UFOPK3427_01252</name>
    <name evidence="4" type="ORF">UFOPK4112_00540</name>
</gene>
<name>A0A6J6ZZM5_9ZZZZ</name>
<dbReference type="InterPro" id="IPR056782">
    <property type="entry name" value="HAD_PNKP"/>
</dbReference>
<evidence type="ECO:0000259" key="1">
    <source>
        <dbReference type="Pfam" id="PF25109"/>
    </source>
</evidence>
<dbReference type="SUPFAM" id="SSF56784">
    <property type="entry name" value="HAD-like"/>
    <property type="match status" value="1"/>
</dbReference>
<evidence type="ECO:0000313" key="3">
    <source>
        <dbReference type="EMBL" id="CAB4877940.1"/>
    </source>
</evidence>
<dbReference type="InterPro" id="IPR023214">
    <property type="entry name" value="HAD_sf"/>
</dbReference>
<dbReference type="InterPro" id="IPR036412">
    <property type="entry name" value="HAD-like_sf"/>
</dbReference>
<reference evidence="2" key="1">
    <citation type="submission" date="2020-05" db="EMBL/GenBank/DDBJ databases">
        <authorList>
            <person name="Chiriac C."/>
            <person name="Salcher M."/>
            <person name="Ghai R."/>
            <person name="Kavagutti S V."/>
        </authorList>
    </citation>
    <scope>NUCLEOTIDE SEQUENCE</scope>
</reference>
<feature type="domain" description="Polynucleotide kinase PNKP phosphatase" evidence="1">
    <location>
        <begin position="21"/>
        <end position="162"/>
    </location>
</feature>
<dbReference type="AlphaFoldDB" id="A0A6J6ZZM5"/>
<dbReference type="EMBL" id="CAFABE010000027">
    <property type="protein sequence ID" value="CAB4825902.1"/>
    <property type="molecule type" value="Genomic_DNA"/>
</dbReference>
<evidence type="ECO:0000313" key="4">
    <source>
        <dbReference type="EMBL" id="CAB5015061.1"/>
    </source>
</evidence>
<protein>
    <submittedName>
        <fullName evidence="2">Unannotated protein</fullName>
    </submittedName>
</protein>
<proteinExistence type="predicted"/>
<dbReference type="EMBL" id="CAFBPM010000004">
    <property type="protein sequence ID" value="CAB5015061.1"/>
    <property type="molecule type" value="Genomic_DNA"/>
</dbReference>
<accession>A0A6J6ZZM5</accession>